<dbReference type="AlphaFoldDB" id="A0A940S4Y4"/>
<dbReference type="Proteomes" id="UP000677537">
    <property type="component" value="Unassembled WGS sequence"/>
</dbReference>
<keyword evidence="4" id="KW-0228">DNA excision</keyword>
<dbReference type="InterPro" id="IPR036237">
    <property type="entry name" value="Xyl_isomerase-like_sf"/>
</dbReference>
<dbReference type="RefSeq" id="WP_209374382.1">
    <property type="nucleotide sequence ID" value="NZ_JAGIZA010000007.1"/>
</dbReference>
<evidence type="ECO:0000256" key="5">
    <source>
        <dbReference type="ARBA" id="ARBA00022801"/>
    </source>
</evidence>
<gene>
    <name evidence="7" type="ORF">J5Y10_13570</name>
</gene>
<dbReference type="GO" id="GO:0006289">
    <property type="term" value="P:nucleotide-excision repair"/>
    <property type="evidence" value="ECO:0007669"/>
    <property type="project" value="InterPro"/>
</dbReference>
<evidence type="ECO:0000256" key="3">
    <source>
        <dbReference type="ARBA" id="ARBA00022763"/>
    </source>
</evidence>
<dbReference type="SUPFAM" id="SSF51658">
    <property type="entry name" value="Xylose isomerase-like"/>
    <property type="match status" value="1"/>
</dbReference>
<comment type="caution">
    <text evidence="7">The sequence shown here is derived from an EMBL/GenBank/DDBJ whole genome shotgun (WGS) entry which is preliminary data.</text>
</comment>
<evidence type="ECO:0000256" key="6">
    <source>
        <dbReference type="ARBA" id="ARBA00023204"/>
    </source>
</evidence>
<dbReference type="InterPro" id="IPR004601">
    <property type="entry name" value="UvdE"/>
</dbReference>
<protein>
    <submittedName>
        <fullName evidence="7">UV damage endonuclease UvsE</fullName>
    </submittedName>
</protein>
<keyword evidence="2 7" id="KW-0255">Endonuclease</keyword>
<dbReference type="PANTHER" id="PTHR31290">
    <property type="entry name" value="UV-DAMAGE ENDONUCLEASE"/>
    <property type="match status" value="1"/>
</dbReference>
<name>A0A940S4Y4_9PROT</name>
<evidence type="ECO:0000313" key="7">
    <source>
        <dbReference type="EMBL" id="MBP0493811.1"/>
    </source>
</evidence>
<keyword evidence="8" id="KW-1185">Reference proteome</keyword>
<dbReference type="GO" id="GO:0004519">
    <property type="term" value="F:endonuclease activity"/>
    <property type="evidence" value="ECO:0007669"/>
    <property type="project" value="UniProtKB-KW"/>
</dbReference>
<keyword evidence="5" id="KW-0378">Hydrolase</keyword>
<keyword evidence="6" id="KW-0234">DNA repair</keyword>
<evidence type="ECO:0000256" key="2">
    <source>
        <dbReference type="ARBA" id="ARBA00022759"/>
    </source>
</evidence>
<dbReference type="GO" id="GO:0016787">
    <property type="term" value="F:hydrolase activity"/>
    <property type="evidence" value="ECO:0007669"/>
    <property type="project" value="UniProtKB-KW"/>
</dbReference>
<organism evidence="7 8">
    <name type="scientific">Roseomonas indoligenes</name>
    <dbReference type="NCBI Taxonomy" id="2820811"/>
    <lineage>
        <taxon>Bacteria</taxon>
        <taxon>Pseudomonadati</taxon>
        <taxon>Pseudomonadota</taxon>
        <taxon>Alphaproteobacteria</taxon>
        <taxon>Acetobacterales</taxon>
        <taxon>Roseomonadaceae</taxon>
        <taxon>Roseomonas</taxon>
    </lineage>
</organism>
<dbReference type="PANTHER" id="PTHR31290:SF5">
    <property type="entry name" value="UV-DAMAGE ENDONUCLEASE"/>
    <property type="match status" value="1"/>
</dbReference>
<keyword evidence="3" id="KW-0227">DNA damage</keyword>
<sequence>MARIGRSPGMERRIAWVCQWLDPSLPVKEQAALNLRDTTVTYLSKLPQKDAIAKLIGLVQTNGETLLAQISRTARLPPGQRAMRMGSNVLPVYSHPAVRPLYDDPALKRVVETSLAPAARAARDGGVRLSMHPGQYTVLATEKDHTRTAAVADIEYHTDVMRHLGQAGGWHPNGAHINVHAGGRAAGIEAFRSGLSLLSEDARNLLTVENEETAYGLDDLLPLADSLPIVLDLHHHWVVTGEYLEPEDPRIARVIESWRGVRPIMHISAPKPDLIPGQDPEVLPDRAALIAAGISARDLRAHSARLWNRPHAAWAARHLAWGDIEVEAKEKNLASAAFAEVCFPVVAA</sequence>
<dbReference type="GO" id="GO:0009411">
    <property type="term" value="P:response to UV"/>
    <property type="evidence" value="ECO:0007669"/>
    <property type="project" value="InterPro"/>
</dbReference>
<reference evidence="7" key="1">
    <citation type="submission" date="2021-03" db="EMBL/GenBank/DDBJ databases">
        <authorList>
            <person name="So Y."/>
        </authorList>
    </citation>
    <scope>NUCLEOTIDE SEQUENCE</scope>
    <source>
        <strain evidence="7">SG15</strain>
    </source>
</reference>
<evidence type="ECO:0000256" key="4">
    <source>
        <dbReference type="ARBA" id="ARBA00022769"/>
    </source>
</evidence>
<dbReference type="Pfam" id="PF03851">
    <property type="entry name" value="UvdE"/>
    <property type="match status" value="1"/>
</dbReference>
<proteinExistence type="predicted"/>
<evidence type="ECO:0000313" key="8">
    <source>
        <dbReference type="Proteomes" id="UP000677537"/>
    </source>
</evidence>
<dbReference type="Gene3D" id="3.20.20.150">
    <property type="entry name" value="Divalent-metal-dependent TIM barrel enzymes"/>
    <property type="match status" value="1"/>
</dbReference>
<accession>A0A940S4Y4</accession>
<dbReference type="EMBL" id="JAGIZA010000007">
    <property type="protein sequence ID" value="MBP0493811.1"/>
    <property type="molecule type" value="Genomic_DNA"/>
</dbReference>
<keyword evidence="1" id="KW-0540">Nuclease</keyword>
<evidence type="ECO:0000256" key="1">
    <source>
        <dbReference type="ARBA" id="ARBA00022722"/>
    </source>
</evidence>